<keyword evidence="3" id="KW-1185">Reference proteome</keyword>
<feature type="region of interest" description="Disordered" evidence="1">
    <location>
        <begin position="96"/>
        <end position="163"/>
    </location>
</feature>
<feature type="non-terminal residue" evidence="2">
    <location>
        <position position="194"/>
    </location>
</feature>
<feature type="region of interest" description="Disordered" evidence="1">
    <location>
        <begin position="18"/>
        <end position="39"/>
    </location>
</feature>
<name>A0AAD3DYX3_9CHLO</name>
<sequence>AVLAAGDASMVLLQEPSSRGGSTALQMSVPAGPRPGRRHGLYDTPYEIPDLRRLAVAAATASEDPRAIREVVVAVEEVMSSPGYMLAAFSHGGASSQATVVDHHDPNHFTEHQPPKPTLPPLTKQQQRSSVPAVSMSSGSFTSRMQRTHGSSSSLRRLDEGTQDSLDTHGLDVGAIQSCFESLLRLYSGEVVAA</sequence>
<dbReference type="EMBL" id="BMAR01000028">
    <property type="protein sequence ID" value="GFR49163.1"/>
    <property type="molecule type" value="Genomic_DNA"/>
</dbReference>
<feature type="compositionally biased region" description="Basic and acidic residues" evidence="1">
    <location>
        <begin position="101"/>
        <end position="114"/>
    </location>
</feature>
<dbReference type="Proteomes" id="UP001054857">
    <property type="component" value="Unassembled WGS sequence"/>
</dbReference>
<proteinExistence type="predicted"/>
<reference evidence="2 3" key="1">
    <citation type="journal article" date="2021" name="Sci. Rep.">
        <title>Genome sequencing of the multicellular alga Astrephomene provides insights into convergent evolution of germ-soma differentiation.</title>
        <authorList>
            <person name="Yamashita S."/>
            <person name="Yamamoto K."/>
            <person name="Matsuzaki R."/>
            <person name="Suzuki S."/>
            <person name="Yamaguchi H."/>
            <person name="Hirooka S."/>
            <person name="Minakuchi Y."/>
            <person name="Miyagishima S."/>
            <person name="Kawachi M."/>
            <person name="Toyoda A."/>
            <person name="Nozaki H."/>
        </authorList>
    </citation>
    <scope>NUCLEOTIDE SEQUENCE [LARGE SCALE GENOMIC DNA]</scope>
    <source>
        <strain evidence="2 3">NIES-4017</strain>
    </source>
</reference>
<feature type="compositionally biased region" description="Low complexity" evidence="1">
    <location>
        <begin position="121"/>
        <end position="140"/>
    </location>
</feature>
<feature type="compositionally biased region" description="Polar residues" evidence="1">
    <location>
        <begin position="141"/>
        <end position="155"/>
    </location>
</feature>
<dbReference type="AlphaFoldDB" id="A0AAD3DYX3"/>
<feature type="non-terminal residue" evidence="2">
    <location>
        <position position="1"/>
    </location>
</feature>
<evidence type="ECO:0000313" key="3">
    <source>
        <dbReference type="Proteomes" id="UP001054857"/>
    </source>
</evidence>
<gene>
    <name evidence="2" type="ORF">Agub_g11184</name>
</gene>
<evidence type="ECO:0000313" key="2">
    <source>
        <dbReference type="EMBL" id="GFR49163.1"/>
    </source>
</evidence>
<protein>
    <submittedName>
        <fullName evidence="2">Uncharacterized protein</fullName>
    </submittedName>
</protein>
<accession>A0AAD3DYX3</accession>
<evidence type="ECO:0000256" key="1">
    <source>
        <dbReference type="SAM" id="MobiDB-lite"/>
    </source>
</evidence>
<organism evidence="2 3">
    <name type="scientific">Astrephomene gubernaculifera</name>
    <dbReference type="NCBI Taxonomy" id="47775"/>
    <lineage>
        <taxon>Eukaryota</taxon>
        <taxon>Viridiplantae</taxon>
        <taxon>Chlorophyta</taxon>
        <taxon>core chlorophytes</taxon>
        <taxon>Chlorophyceae</taxon>
        <taxon>CS clade</taxon>
        <taxon>Chlamydomonadales</taxon>
        <taxon>Astrephomenaceae</taxon>
        <taxon>Astrephomene</taxon>
    </lineage>
</organism>
<comment type="caution">
    <text evidence="2">The sequence shown here is derived from an EMBL/GenBank/DDBJ whole genome shotgun (WGS) entry which is preliminary data.</text>
</comment>